<dbReference type="EMBL" id="QUAH01000022">
    <property type="protein sequence ID" value="RFT14715.1"/>
    <property type="molecule type" value="Genomic_DNA"/>
</dbReference>
<organism evidence="2 3">
    <name type="scientific">Candidatus Saccharicenans subterraneus</name>
    <dbReference type="NCBI Taxonomy" id="2508984"/>
    <lineage>
        <taxon>Bacteria</taxon>
        <taxon>Candidatus Aminicenantota</taxon>
        <taxon>Candidatus Aminicenantia</taxon>
        <taxon>Candidatus Aminicenantales</taxon>
        <taxon>Candidatus Saccharicenantaceae</taxon>
        <taxon>Candidatus Saccharicenans</taxon>
    </lineage>
</organism>
<dbReference type="SUPFAM" id="SSF46785">
    <property type="entry name" value="Winged helix' DNA-binding domain"/>
    <property type="match status" value="1"/>
</dbReference>
<evidence type="ECO:0000259" key="1">
    <source>
        <dbReference type="Pfam" id="PF13601"/>
    </source>
</evidence>
<dbReference type="PANTHER" id="PTHR37318">
    <property type="entry name" value="BSL7504 PROTEIN"/>
    <property type="match status" value="1"/>
</dbReference>
<dbReference type="InterPro" id="IPR036390">
    <property type="entry name" value="WH_DNA-bd_sf"/>
</dbReference>
<comment type="caution">
    <text evidence="2">The sequence shown here is derived from an EMBL/GenBank/DDBJ whole genome shotgun (WGS) entry which is preliminary data.</text>
</comment>
<evidence type="ECO:0000313" key="2">
    <source>
        <dbReference type="EMBL" id="RFT14715.1"/>
    </source>
</evidence>
<accession>A0A3E2BJ10</accession>
<dbReference type="Proteomes" id="UP000257323">
    <property type="component" value="Unassembled WGS sequence"/>
</dbReference>
<protein>
    <submittedName>
        <fullName evidence="2">Transcriptional regulator</fullName>
    </submittedName>
</protein>
<sequence>MTPQNFNLADIDRIIHEPARLTIVTILNAVEEADFLYLQRETGLTRGNLSSHLSRLEASGYIEIEKTYKGKIPLTICRLTPAGREAFKRYRERLREFIKKST</sequence>
<dbReference type="InterPro" id="IPR027395">
    <property type="entry name" value="WH_DNA-bd_dom"/>
</dbReference>
<dbReference type="PANTHER" id="PTHR37318:SF1">
    <property type="entry name" value="BSL7504 PROTEIN"/>
    <property type="match status" value="1"/>
</dbReference>
<proteinExistence type="predicted"/>
<dbReference type="InterPro" id="IPR036388">
    <property type="entry name" value="WH-like_DNA-bd_sf"/>
</dbReference>
<dbReference type="AlphaFoldDB" id="A0A3E2BJ10"/>
<gene>
    <name evidence="2" type="ORF">OP8BY_2444</name>
</gene>
<evidence type="ECO:0000313" key="3">
    <source>
        <dbReference type="Proteomes" id="UP000257323"/>
    </source>
</evidence>
<name>A0A3E2BJ10_9BACT</name>
<feature type="domain" description="Winged helix DNA-binding" evidence="1">
    <location>
        <begin position="20"/>
        <end position="98"/>
    </location>
</feature>
<dbReference type="Pfam" id="PF13601">
    <property type="entry name" value="HTH_34"/>
    <property type="match status" value="1"/>
</dbReference>
<reference evidence="2 3" key="1">
    <citation type="submission" date="2018-08" db="EMBL/GenBank/DDBJ databases">
        <title>Genome analysis of the thermophilic bacterium of the candidate phylum Aminicenantes from deep subsurface aquifer revealed its physiology and ecological role.</title>
        <authorList>
            <person name="Kadnikov V.V."/>
            <person name="Mardanov A.V."/>
            <person name="Beletsky A.V."/>
            <person name="Karnachuk O.V."/>
            <person name="Ravin N.V."/>
        </authorList>
    </citation>
    <scope>NUCLEOTIDE SEQUENCE [LARGE SCALE GENOMIC DNA]</scope>
    <source>
        <strain evidence="2">BY38</strain>
    </source>
</reference>
<dbReference type="Gene3D" id="1.10.10.10">
    <property type="entry name" value="Winged helix-like DNA-binding domain superfamily/Winged helix DNA-binding domain"/>
    <property type="match status" value="1"/>
</dbReference>